<comment type="subcellular location">
    <subcellularLocation>
        <location evidence="6">Cytoplasm</location>
    </subcellularLocation>
</comment>
<sequence>MEWTKVTVATVNEAVEAIANILTENGAEGIQIEDAADYEHLKAKPDQIIDLDSIPHLETGAAVSAFFPETVFVPEKLPLIEQRVAQLTDFGLAIGSGKVTLAQVADDDWATAWKKYYQPTRLTRFLTVVPSWTDYQPTDEREALIRMDPGMAFGTGTHPTTHLSVQMLEMVLRGGESLIDVGTGSGVLSIAAAHLGVNDIRAYDVDQVAVDAAKENFALNPVTAGIDAHPNDLLNGITTKADVIVANILAEIIVPLIPQAKALLNDNGHLLLAGIIADKEALVRETLAVNDFVVQEALHMGDWVALITRQKTDDD</sequence>
<dbReference type="GO" id="GO:0005737">
    <property type="term" value="C:cytoplasm"/>
    <property type="evidence" value="ECO:0007669"/>
    <property type="project" value="UniProtKB-SubCell"/>
</dbReference>
<dbReference type="SUPFAM" id="SSF53335">
    <property type="entry name" value="S-adenosyl-L-methionine-dependent methyltransferases"/>
    <property type="match status" value="1"/>
</dbReference>
<dbReference type="InterPro" id="IPR004498">
    <property type="entry name" value="Ribosomal_PrmA_MeTrfase"/>
</dbReference>
<proteinExistence type="inferred from homology"/>
<evidence type="ECO:0000313" key="7">
    <source>
        <dbReference type="EMBL" id="AXN36080.1"/>
    </source>
</evidence>
<accession>A0A385AEI9</accession>
<evidence type="ECO:0000256" key="5">
    <source>
        <dbReference type="ARBA" id="ARBA00022691"/>
    </source>
</evidence>
<dbReference type="InterPro" id="IPR029063">
    <property type="entry name" value="SAM-dependent_MTases_sf"/>
</dbReference>
<keyword evidence="3 6" id="KW-0489">Methyltransferase</keyword>
<dbReference type="PIRSF" id="PIRSF000401">
    <property type="entry name" value="RPL11_MTase"/>
    <property type="match status" value="1"/>
</dbReference>
<keyword evidence="4 6" id="KW-0808">Transferase</keyword>
<dbReference type="Gene3D" id="3.40.50.150">
    <property type="entry name" value="Vaccinia Virus protein VP39"/>
    <property type="match status" value="1"/>
</dbReference>
<feature type="binding site" evidence="6">
    <location>
        <position position="161"/>
    </location>
    <ligand>
        <name>S-adenosyl-L-methionine</name>
        <dbReference type="ChEBI" id="CHEBI:59789"/>
    </ligand>
</feature>
<protein>
    <recommendedName>
        <fullName evidence="6">Ribosomal protein L11 methyltransferase</fullName>
        <shortName evidence="6">L11 Mtase</shortName>
        <ecNumber evidence="6">2.1.1.-</ecNumber>
    </recommendedName>
</protein>
<dbReference type="NCBIfam" id="TIGR00406">
    <property type="entry name" value="prmA"/>
    <property type="match status" value="1"/>
</dbReference>
<dbReference type="PANTHER" id="PTHR43648">
    <property type="entry name" value="ELECTRON TRANSFER FLAVOPROTEIN BETA SUBUNIT LYSINE METHYLTRANSFERASE"/>
    <property type="match status" value="1"/>
</dbReference>
<keyword evidence="2 6" id="KW-0963">Cytoplasm</keyword>
<dbReference type="CDD" id="cd02440">
    <property type="entry name" value="AdoMet_MTases"/>
    <property type="match status" value="1"/>
</dbReference>
<evidence type="ECO:0000256" key="1">
    <source>
        <dbReference type="ARBA" id="ARBA00009741"/>
    </source>
</evidence>
<feature type="binding site" evidence="6">
    <location>
        <position position="182"/>
    </location>
    <ligand>
        <name>S-adenosyl-L-methionine</name>
        <dbReference type="ChEBI" id="CHEBI:59789"/>
    </ligand>
</feature>
<dbReference type="GO" id="GO:0016279">
    <property type="term" value="F:protein-lysine N-methyltransferase activity"/>
    <property type="evidence" value="ECO:0007669"/>
    <property type="project" value="RHEA"/>
</dbReference>
<dbReference type="EC" id="2.1.1.-" evidence="6"/>
<dbReference type="Proteomes" id="UP000257607">
    <property type="component" value="Chromosome"/>
</dbReference>
<name>A0A385AEI9_LATCU</name>
<gene>
    <name evidence="6" type="primary">prmA</name>
    <name evidence="7" type="ORF">DT351_06755</name>
</gene>
<evidence type="ECO:0000256" key="6">
    <source>
        <dbReference type="HAMAP-Rule" id="MF_00735"/>
    </source>
</evidence>
<comment type="catalytic activity">
    <reaction evidence="6">
        <text>L-lysyl-[protein] + 3 S-adenosyl-L-methionine = N(6),N(6),N(6)-trimethyl-L-lysyl-[protein] + 3 S-adenosyl-L-homocysteine + 3 H(+)</text>
        <dbReference type="Rhea" id="RHEA:54192"/>
        <dbReference type="Rhea" id="RHEA-COMP:9752"/>
        <dbReference type="Rhea" id="RHEA-COMP:13826"/>
        <dbReference type="ChEBI" id="CHEBI:15378"/>
        <dbReference type="ChEBI" id="CHEBI:29969"/>
        <dbReference type="ChEBI" id="CHEBI:57856"/>
        <dbReference type="ChEBI" id="CHEBI:59789"/>
        <dbReference type="ChEBI" id="CHEBI:61961"/>
    </reaction>
</comment>
<dbReference type="GO" id="GO:0032259">
    <property type="term" value="P:methylation"/>
    <property type="evidence" value="ECO:0007669"/>
    <property type="project" value="UniProtKB-KW"/>
</dbReference>
<evidence type="ECO:0000313" key="8">
    <source>
        <dbReference type="Proteomes" id="UP000257607"/>
    </source>
</evidence>
<keyword evidence="5 6" id="KW-0949">S-adenosyl-L-methionine</keyword>
<feature type="binding site" evidence="6">
    <location>
        <position position="247"/>
    </location>
    <ligand>
        <name>S-adenosyl-L-methionine</name>
        <dbReference type="ChEBI" id="CHEBI:59789"/>
    </ligand>
</feature>
<dbReference type="GO" id="GO:0005840">
    <property type="term" value="C:ribosome"/>
    <property type="evidence" value="ECO:0007669"/>
    <property type="project" value="UniProtKB-KW"/>
</dbReference>
<keyword evidence="7" id="KW-0689">Ribosomal protein</keyword>
<evidence type="ECO:0000256" key="3">
    <source>
        <dbReference type="ARBA" id="ARBA00022603"/>
    </source>
</evidence>
<keyword evidence="7" id="KW-0687">Ribonucleoprotein</keyword>
<evidence type="ECO:0000256" key="4">
    <source>
        <dbReference type="ARBA" id="ARBA00022679"/>
    </source>
</evidence>
<organism evidence="7 8">
    <name type="scientific">Latilactobacillus curvatus</name>
    <name type="common">Lactobacillus curvatus</name>
    <dbReference type="NCBI Taxonomy" id="28038"/>
    <lineage>
        <taxon>Bacteria</taxon>
        <taxon>Bacillati</taxon>
        <taxon>Bacillota</taxon>
        <taxon>Bacilli</taxon>
        <taxon>Lactobacillales</taxon>
        <taxon>Lactobacillaceae</taxon>
        <taxon>Latilactobacillus</taxon>
    </lineage>
</organism>
<dbReference type="RefSeq" id="WP_076787722.1">
    <property type="nucleotide sequence ID" value="NZ_CP015493.1"/>
</dbReference>
<reference evidence="7 8" key="1">
    <citation type="submission" date="2018-07" db="EMBL/GenBank/DDBJ databases">
        <title>Lactobacillus curvatus genome sequence.</title>
        <authorList>
            <person name="Prechtl R."/>
        </authorList>
    </citation>
    <scope>NUCLEOTIDE SEQUENCE [LARGE SCALE GENOMIC DNA]</scope>
    <source>
        <strain evidence="7 8">TMW 1.1928</strain>
    </source>
</reference>
<dbReference type="PANTHER" id="PTHR43648:SF1">
    <property type="entry name" value="ELECTRON TRANSFER FLAVOPROTEIN BETA SUBUNIT LYSINE METHYLTRANSFERASE"/>
    <property type="match status" value="1"/>
</dbReference>
<dbReference type="AlphaFoldDB" id="A0A385AEI9"/>
<feature type="binding site" evidence="6">
    <location>
        <position position="204"/>
    </location>
    <ligand>
        <name>S-adenosyl-L-methionine</name>
        <dbReference type="ChEBI" id="CHEBI:59789"/>
    </ligand>
</feature>
<evidence type="ECO:0000256" key="2">
    <source>
        <dbReference type="ARBA" id="ARBA00022490"/>
    </source>
</evidence>
<dbReference type="InterPro" id="IPR050078">
    <property type="entry name" value="Ribosomal_L11_MeTrfase_PrmA"/>
</dbReference>
<dbReference type="EMBL" id="CP031003">
    <property type="protein sequence ID" value="AXN36080.1"/>
    <property type="molecule type" value="Genomic_DNA"/>
</dbReference>
<comment type="function">
    <text evidence="6">Methylates ribosomal protein L11.</text>
</comment>
<comment type="similarity">
    <text evidence="1 6">Belongs to the methyltransferase superfamily. PrmA family.</text>
</comment>
<dbReference type="Pfam" id="PF06325">
    <property type="entry name" value="PrmA"/>
    <property type="match status" value="1"/>
</dbReference>
<dbReference type="HAMAP" id="MF_00735">
    <property type="entry name" value="Methyltr_PrmA"/>
    <property type="match status" value="1"/>
</dbReference>